<organism evidence="3">
    <name type="scientific">Timema tahoe</name>
    <dbReference type="NCBI Taxonomy" id="61484"/>
    <lineage>
        <taxon>Eukaryota</taxon>
        <taxon>Metazoa</taxon>
        <taxon>Ecdysozoa</taxon>
        <taxon>Arthropoda</taxon>
        <taxon>Hexapoda</taxon>
        <taxon>Insecta</taxon>
        <taxon>Pterygota</taxon>
        <taxon>Neoptera</taxon>
        <taxon>Polyneoptera</taxon>
        <taxon>Phasmatodea</taxon>
        <taxon>Timematodea</taxon>
        <taxon>Timematoidea</taxon>
        <taxon>Timematidae</taxon>
        <taxon>Timema</taxon>
    </lineage>
</organism>
<feature type="region of interest" description="Disordered" evidence="1">
    <location>
        <begin position="89"/>
        <end position="110"/>
    </location>
</feature>
<accession>A0A7R9NVP4</accession>
<evidence type="ECO:0000313" key="3">
    <source>
        <dbReference type="EMBL" id="CAD7457763.1"/>
    </source>
</evidence>
<feature type="compositionally biased region" description="Polar residues" evidence="1">
    <location>
        <begin position="100"/>
        <end position="109"/>
    </location>
</feature>
<dbReference type="AlphaFoldDB" id="A0A7R9NVP4"/>
<evidence type="ECO:0000256" key="2">
    <source>
        <dbReference type="SAM" id="SignalP"/>
    </source>
</evidence>
<feature type="signal peptide" evidence="2">
    <location>
        <begin position="1"/>
        <end position="21"/>
    </location>
</feature>
<protein>
    <recommendedName>
        <fullName evidence="4">Secreted protein</fullName>
    </recommendedName>
</protein>
<keyword evidence="2" id="KW-0732">Signal</keyword>
<feature type="chain" id="PRO_5031309288" description="Secreted protein" evidence="2">
    <location>
        <begin position="22"/>
        <end position="134"/>
    </location>
</feature>
<sequence length="134" mass="14909">MVLYAFVCWVVFFCAHRRGLGRCRLLIRSSADCRITGDSDDRLSLSSMNKIIDCFRSETLNCWPPLFRVSLAGLPDDCRPYTVNTDEAQVVSKEARTKPGSRSVTNTPQYPRRQGLNLALGAQLALPSIQGGKD</sequence>
<proteinExistence type="predicted"/>
<dbReference type="EMBL" id="OE001888">
    <property type="protein sequence ID" value="CAD7457763.1"/>
    <property type="molecule type" value="Genomic_DNA"/>
</dbReference>
<evidence type="ECO:0008006" key="4">
    <source>
        <dbReference type="Google" id="ProtNLM"/>
    </source>
</evidence>
<name>A0A7R9NVP4_9NEOP</name>
<evidence type="ECO:0000256" key="1">
    <source>
        <dbReference type="SAM" id="MobiDB-lite"/>
    </source>
</evidence>
<gene>
    <name evidence="3" type="ORF">TTEB3V08_LOCUS5754</name>
</gene>
<reference evidence="3" key="1">
    <citation type="submission" date="2020-11" db="EMBL/GenBank/DDBJ databases">
        <authorList>
            <person name="Tran Van P."/>
        </authorList>
    </citation>
    <scope>NUCLEOTIDE SEQUENCE</scope>
</reference>